<dbReference type="InterPro" id="IPR039422">
    <property type="entry name" value="MarR/SlyA-like"/>
</dbReference>
<reference evidence="3" key="1">
    <citation type="journal article" date="2019" name="Int. J. Syst. Evol. Microbiol.">
        <title>The Global Catalogue of Microorganisms (GCM) 10K type strain sequencing project: providing services to taxonomists for standard genome sequencing and annotation.</title>
        <authorList>
            <consortium name="The Broad Institute Genomics Platform"/>
            <consortium name="The Broad Institute Genome Sequencing Center for Infectious Disease"/>
            <person name="Wu L."/>
            <person name="Ma J."/>
        </authorList>
    </citation>
    <scope>NUCLEOTIDE SEQUENCE [LARGE SCALE GENOMIC DNA]</scope>
    <source>
        <strain evidence="3">CCM 7327</strain>
    </source>
</reference>
<dbReference type="EMBL" id="BMDU01000004">
    <property type="protein sequence ID" value="GFZ92222.1"/>
    <property type="molecule type" value="Genomic_DNA"/>
</dbReference>
<protein>
    <submittedName>
        <fullName evidence="2">MarR family transcriptional regulator</fullName>
    </submittedName>
</protein>
<dbReference type="Pfam" id="PF01047">
    <property type="entry name" value="MarR"/>
    <property type="match status" value="1"/>
</dbReference>
<comment type="caution">
    <text evidence="2">The sequence shown here is derived from an EMBL/GenBank/DDBJ whole genome shotgun (WGS) entry which is preliminary data.</text>
</comment>
<dbReference type="Proteomes" id="UP000628109">
    <property type="component" value="Unassembled WGS sequence"/>
</dbReference>
<dbReference type="PRINTS" id="PR00598">
    <property type="entry name" value="HTHMARR"/>
</dbReference>
<dbReference type="PANTHER" id="PTHR33164:SF43">
    <property type="entry name" value="HTH-TYPE TRANSCRIPTIONAL REPRESSOR YETL"/>
    <property type="match status" value="1"/>
</dbReference>
<dbReference type="SUPFAM" id="SSF46785">
    <property type="entry name" value="Winged helix' DNA-binding domain"/>
    <property type="match status" value="1"/>
</dbReference>
<feature type="domain" description="HTH marR-type" evidence="1">
    <location>
        <begin position="32"/>
        <end position="171"/>
    </location>
</feature>
<accession>A0ABQ1EYI9</accession>
<organism evidence="2 3">
    <name type="scientific">Sphingobium fuliginis (strain ATCC 27551)</name>
    <dbReference type="NCBI Taxonomy" id="336203"/>
    <lineage>
        <taxon>Bacteria</taxon>
        <taxon>Pseudomonadati</taxon>
        <taxon>Pseudomonadota</taxon>
        <taxon>Alphaproteobacteria</taxon>
        <taxon>Sphingomonadales</taxon>
        <taxon>Sphingomonadaceae</taxon>
        <taxon>Sphingobium</taxon>
    </lineage>
</organism>
<dbReference type="InterPro" id="IPR036388">
    <property type="entry name" value="WH-like_DNA-bd_sf"/>
</dbReference>
<dbReference type="InterPro" id="IPR036390">
    <property type="entry name" value="WH_DNA-bd_sf"/>
</dbReference>
<keyword evidence="3" id="KW-1185">Reference proteome</keyword>
<dbReference type="PANTHER" id="PTHR33164">
    <property type="entry name" value="TRANSCRIPTIONAL REGULATOR, MARR FAMILY"/>
    <property type="match status" value="1"/>
</dbReference>
<evidence type="ECO:0000313" key="3">
    <source>
        <dbReference type="Proteomes" id="UP000628109"/>
    </source>
</evidence>
<dbReference type="SMART" id="SM00347">
    <property type="entry name" value="HTH_MARR"/>
    <property type="match status" value="1"/>
</dbReference>
<sequence>MPVEGSANMPRKPLDQLNAGRSFYAQRMPEMESEHFGPLWHLFTVGHLVTTDLDGIAGKLGYSFADLDLLGTLAIDQDMPHRATDLASTLHISNAVISTRIARLEKAGVLKRQRNPEDRRVFDLALTPPGRALIERAIVDIAAQSKLVRFFRQLSPTDRQTLSRLLGDLHQRFDREFIGGL</sequence>
<gene>
    <name evidence="2" type="ORF">GCM10019071_23030</name>
</gene>
<proteinExistence type="predicted"/>
<dbReference type="Gene3D" id="1.10.10.10">
    <property type="entry name" value="Winged helix-like DNA-binding domain superfamily/Winged helix DNA-binding domain"/>
    <property type="match status" value="1"/>
</dbReference>
<evidence type="ECO:0000259" key="1">
    <source>
        <dbReference type="PROSITE" id="PS50995"/>
    </source>
</evidence>
<name>A0ABQ1EYI9_SPHSA</name>
<dbReference type="InterPro" id="IPR000835">
    <property type="entry name" value="HTH_MarR-typ"/>
</dbReference>
<dbReference type="PROSITE" id="PS50995">
    <property type="entry name" value="HTH_MARR_2"/>
    <property type="match status" value="1"/>
</dbReference>
<evidence type="ECO:0000313" key="2">
    <source>
        <dbReference type="EMBL" id="GFZ92222.1"/>
    </source>
</evidence>